<reference evidence="4 5" key="1">
    <citation type="journal article" date="2011" name="Proc. Natl. Acad. Sci. U.S.A.">
        <title>Evolutionary erosion of yeast sex chromosomes by mating-type switching accidents.</title>
        <authorList>
            <person name="Gordon J.L."/>
            <person name="Armisen D."/>
            <person name="Proux-Wera E."/>
            <person name="Oheigeartaigh S.S."/>
            <person name="Byrne K.P."/>
            <person name="Wolfe K.H."/>
        </authorList>
    </citation>
    <scope>NUCLEOTIDE SEQUENCE [LARGE SCALE GENOMIC DNA]</scope>
    <source>
        <strain evidence="5">ATCC 24235 / CBS 4417 / NBRC 1672 / NRRL Y-8282 / UCD 70-5</strain>
    </source>
</reference>
<evidence type="ECO:0000259" key="3">
    <source>
        <dbReference type="Pfam" id="PF04253"/>
    </source>
</evidence>
<dbReference type="GO" id="GO:0004180">
    <property type="term" value="F:carboxypeptidase activity"/>
    <property type="evidence" value="ECO:0007669"/>
    <property type="project" value="TreeGrafter"/>
</dbReference>
<dbReference type="RefSeq" id="XP_003685216.1">
    <property type="nucleotide sequence ID" value="XM_003685168.1"/>
</dbReference>
<evidence type="ECO:0000313" key="4">
    <source>
        <dbReference type="EMBL" id="CCE62782.1"/>
    </source>
</evidence>
<dbReference type="STRING" id="1071381.G8BSG1"/>
<evidence type="ECO:0000256" key="1">
    <source>
        <dbReference type="SAM" id="MobiDB-lite"/>
    </source>
</evidence>
<dbReference type="HOGENOM" id="CLU_005688_1_1_1"/>
<dbReference type="Pfam" id="PF04253">
    <property type="entry name" value="TFR_dimer"/>
    <property type="match status" value="1"/>
</dbReference>
<dbReference type="PANTHER" id="PTHR10404:SF72">
    <property type="entry name" value="ZINC METALLOPROTEASE TRE2-RELATED"/>
    <property type="match status" value="1"/>
</dbReference>
<organism evidence="4 5">
    <name type="scientific">Tetrapisispora phaffii (strain ATCC 24235 / CBS 4417 / NBRC 1672 / NRRL Y-8282 / UCD 70-5)</name>
    <name type="common">Yeast</name>
    <name type="synonym">Fabospora phaffii</name>
    <dbReference type="NCBI Taxonomy" id="1071381"/>
    <lineage>
        <taxon>Eukaryota</taxon>
        <taxon>Fungi</taxon>
        <taxon>Dikarya</taxon>
        <taxon>Ascomycota</taxon>
        <taxon>Saccharomycotina</taxon>
        <taxon>Saccharomycetes</taxon>
        <taxon>Saccharomycetales</taxon>
        <taxon>Saccharomycetaceae</taxon>
        <taxon>Tetrapisispora</taxon>
    </lineage>
</organism>
<sequence>MVKNNYERVSTTDAEHSGVNSPTVDLVAPESNNLSVEDDLNLSNDTLPVEPPTYDDAHNLENINNFDEEMQMEDLNQFNNEGDETMIKKMKHVFKNLNYYYHVNVKEKILDPIFIISEMFSEKIDFYLNKVGNPLILRRFFYIIFMSIVSFVVVSSGLLPSSNKEALLGMFTNIPVLLQYSKISLDLAKLENDLEYISSMPHSSGSRGDTAIKDYIKSSFRNNGLKSVIESEYPAYANYYNSANLTIYTKDNKKIDIPLDDRNWNPFSLNGSVSQSNLIYANQGSLTELSKLKKENMITDNTVLLMDYSKLVSEQVLAAQKYGAKGVLFISNVGAGNGDLVQSRSVALNQFYTGDALTPGWTGHAIQDNDFGSAPVLPKLLSLPISQNQAKLILDALSHKGVKLDNGAHSGIPGDVKVDFSVATTIRERHSVFNIMGKIEGREQSEKAIIIAASRNSYSYGTSYPNFGTSVLLSLVQLFEGFKYKFNWRPLRSIYFISFGGSEFNYAGAAEFVEQRTSHIRKEVYSVLDISQLGITSNSHKIDIQTHPLLKSLFMSDDNKLKFDVHVSDVHQYGDWTPFLANGVPVTILSSKQVTQDNDIAYTDQDTFDKYSELLHENDRKNLTSDLMTYLLNIILKMVDVPLLPFDIRTYQNELKNHLSKAESLYGKKLNFKDVSSAINKWKRIAIEQESWIRSWDNIVVQHSSNLEPSLLSIHRWNWNKLLSTISTSQISVTGIYKRRHYKNILFGPAVWTNGLSDEFAWVFPGLRDAADENAWNEAQIQLDVITGALVKSLSKIMDGRSDNIYQ</sequence>
<feature type="compositionally biased region" description="Polar residues" evidence="1">
    <location>
        <begin position="7"/>
        <end position="23"/>
    </location>
</feature>
<dbReference type="SUPFAM" id="SSF53187">
    <property type="entry name" value="Zn-dependent exopeptidases"/>
    <property type="match status" value="1"/>
</dbReference>
<gene>
    <name evidence="4" type="primary">TPHA0D01410</name>
    <name evidence="4" type="ordered locus">TPHA_0D01410</name>
</gene>
<dbReference type="GeneID" id="11534302"/>
<dbReference type="Gene3D" id="3.40.630.10">
    <property type="entry name" value="Zn peptidases"/>
    <property type="match status" value="1"/>
</dbReference>
<feature type="transmembrane region" description="Helical" evidence="2">
    <location>
        <begin position="140"/>
        <end position="159"/>
    </location>
</feature>
<dbReference type="Proteomes" id="UP000005666">
    <property type="component" value="Chromosome 4"/>
</dbReference>
<accession>G8BSG1</accession>
<dbReference type="SUPFAM" id="SSF47672">
    <property type="entry name" value="Transferrin receptor-like dimerisation domain"/>
    <property type="match status" value="1"/>
</dbReference>
<keyword evidence="5" id="KW-1185">Reference proteome</keyword>
<name>G8BSG1_TETPH</name>
<dbReference type="OMA" id="HQYGDWT"/>
<protein>
    <recommendedName>
        <fullName evidence="3">Transferrin receptor-like dimerisation domain-containing protein</fullName>
    </recommendedName>
</protein>
<dbReference type="PANTHER" id="PTHR10404">
    <property type="entry name" value="N-ACETYLATED-ALPHA-LINKED ACIDIC DIPEPTIDASE"/>
    <property type="match status" value="1"/>
</dbReference>
<feature type="domain" description="Transferrin receptor-like dimerisation" evidence="3">
    <location>
        <begin position="670"/>
        <end position="793"/>
    </location>
</feature>
<dbReference type="InterPro" id="IPR036757">
    <property type="entry name" value="TFR-like_dimer_dom_sf"/>
</dbReference>
<evidence type="ECO:0000313" key="5">
    <source>
        <dbReference type="Proteomes" id="UP000005666"/>
    </source>
</evidence>
<keyword evidence="2" id="KW-1133">Transmembrane helix</keyword>
<keyword evidence="2" id="KW-0472">Membrane</keyword>
<dbReference type="KEGG" id="tpf:TPHA_0D01410"/>
<dbReference type="InterPro" id="IPR007365">
    <property type="entry name" value="TFR-like_dimer_dom"/>
</dbReference>
<dbReference type="EMBL" id="HE612859">
    <property type="protein sequence ID" value="CCE62782.1"/>
    <property type="molecule type" value="Genomic_DNA"/>
</dbReference>
<dbReference type="InterPro" id="IPR039373">
    <property type="entry name" value="Peptidase_M28B"/>
</dbReference>
<dbReference type="OrthoDB" id="5841748at2759"/>
<dbReference type="InterPro" id="IPR046450">
    <property type="entry name" value="PA_dom_sf"/>
</dbReference>
<keyword evidence="2" id="KW-0812">Transmembrane</keyword>
<dbReference type="SUPFAM" id="SSF52025">
    <property type="entry name" value="PA domain"/>
    <property type="match status" value="1"/>
</dbReference>
<evidence type="ECO:0000256" key="2">
    <source>
        <dbReference type="SAM" id="Phobius"/>
    </source>
</evidence>
<dbReference type="AlphaFoldDB" id="G8BSG1"/>
<feature type="region of interest" description="Disordered" evidence="1">
    <location>
        <begin position="1"/>
        <end position="25"/>
    </location>
</feature>
<dbReference type="Gene3D" id="1.20.930.40">
    <property type="entry name" value="Transferrin receptor-like, dimerisation domain"/>
    <property type="match status" value="1"/>
</dbReference>
<dbReference type="eggNOG" id="KOG2195">
    <property type="taxonomic scope" value="Eukaryota"/>
</dbReference>
<dbReference type="Gene3D" id="3.50.30.30">
    <property type="match status" value="1"/>
</dbReference>
<proteinExistence type="predicted"/>